<evidence type="ECO:0000259" key="4">
    <source>
        <dbReference type="Pfam" id="PF07687"/>
    </source>
</evidence>
<dbReference type="PANTHER" id="PTHR11014">
    <property type="entry name" value="PEPTIDASE M20 FAMILY MEMBER"/>
    <property type="match status" value="1"/>
</dbReference>
<dbReference type="InterPro" id="IPR002933">
    <property type="entry name" value="Peptidase_M20"/>
</dbReference>
<dbReference type="GO" id="GO:0016787">
    <property type="term" value="F:hydrolase activity"/>
    <property type="evidence" value="ECO:0007669"/>
    <property type="project" value="UniProtKB-KW"/>
</dbReference>
<keyword evidence="3" id="KW-0479">Metal-binding</keyword>
<evidence type="ECO:0000256" key="2">
    <source>
        <dbReference type="ARBA" id="ARBA00022801"/>
    </source>
</evidence>
<name>A0A841SRK5_9BACL</name>
<dbReference type="PANTHER" id="PTHR11014:SF63">
    <property type="entry name" value="METALLOPEPTIDASE, PUTATIVE (AFU_ORTHOLOGUE AFUA_6G09600)-RELATED"/>
    <property type="match status" value="1"/>
</dbReference>
<dbReference type="EMBL" id="JACJVQ010000008">
    <property type="protein sequence ID" value="MBB6635023.1"/>
    <property type="molecule type" value="Genomic_DNA"/>
</dbReference>
<protein>
    <submittedName>
        <fullName evidence="5">Amidohydrolase</fullName>
    </submittedName>
</protein>
<evidence type="ECO:0000313" key="6">
    <source>
        <dbReference type="Proteomes" id="UP000535838"/>
    </source>
</evidence>
<feature type="binding site" evidence="3">
    <location>
        <position position="177"/>
    </location>
    <ligand>
        <name>Mn(2+)</name>
        <dbReference type="ChEBI" id="CHEBI:29035"/>
        <label>2</label>
    </ligand>
</feature>
<dbReference type="PIRSF" id="PIRSF005962">
    <property type="entry name" value="Pept_M20D_amidohydro"/>
    <property type="match status" value="1"/>
</dbReference>
<keyword evidence="3" id="KW-0464">Manganese</keyword>
<dbReference type="InterPro" id="IPR036264">
    <property type="entry name" value="Bact_exopeptidase_dim_dom"/>
</dbReference>
<dbReference type="FunFam" id="3.30.70.360:FF:000014">
    <property type="entry name" value="N-acyl-L-amino acid amidohydrolase"/>
    <property type="match status" value="1"/>
</dbReference>
<feature type="binding site" evidence="3">
    <location>
        <position position="117"/>
    </location>
    <ligand>
        <name>Mn(2+)</name>
        <dbReference type="ChEBI" id="CHEBI:29035"/>
        <label>2</label>
    </ligand>
</feature>
<dbReference type="InterPro" id="IPR017439">
    <property type="entry name" value="Amidohydrolase"/>
</dbReference>
<feature type="binding site" evidence="3">
    <location>
        <position position="119"/>
    </location>
    <ligand>
        <name>Mn(2+)</name>
        <dbReference type="ChEBI" id="CHEBI:29035"/>
        <label>2</label>
    </ligand>
</feature>
<feature type="domain" description="Peptidase M20 dimerisation" evidence="4">
    <location>
        <begin position="201"/>
        <end position="279"/>
    </location>
</feature>
<gene>
    <name evidence="5" type="ORF">H7B67_12955</name>
</gene>
<dbReference type="InterPro" id="IPR011650">
    <property type="entry name" value="Peptidase_M20_dimer"/>
</dbReference>
<keyword evidence="2 5" id="KW-0378">Hydrolase</keyword>
<comment type="similarity">
    <text evidence="1">Belongs to the peptidase M20 family.</text>
</comment>
<accession>A0A841SRK5</accession>
<sequence length="412" mass="44322">MSDQSHWNDVSDSNNLSRLLVRAHEKAGKWIEFRRELHRRPELSLQESETARAVSRHLERLGIAYRAEVGGHGIVAEIFGDRPGPTIALRADMDALPIQEEADVAFASERPGLMHACGHDAHTAILLGAAELLAQTPRGFGGSVRLLFQPAEEINAGARAMMEAGALEGVAEIYGLHNLPTLAAGRVATRSGAMMGSVDRIEIDLEGRGAHGAIPNQGIDPIVCAAALIQSLQSLVSREVSPFSPVVVTIGSIHAGEANNVIPQTCRLSGTIRTFDPGVQKILPSALARIVQGIAAAHRCAAELRYIHQVPVLVNHEENARFVEAAIDGIIGAENRGVADPTLAGEDFSLYLEERPGCFFWLGSGPQEDAEHAYGLHHPKFKLHEECIPIGMALLAGIALKRLSKQKTRTSN</sequence>
<feature type="binding site" evidence="3">
    <location>
        <position position="377"/>
    </location>
    <ligand>
        <name>Mn(2+)</name>
        <dbReference type="ChEBI" id="CHEBI:29035"/>
        <label>2</label>
    </ligand>
</feature>
<dbReference type="Gene3D" id="3.40.630.10">
    <property type="entry name" value="Zn peptidases"/>
    <property type="match status" value="1"/>
</dbReference>
<dbReference type="AlphaFoldDB" id="A0A841SRK5"/>
<dbReference type="CDD" id="cd03886">
    <property type="entry name" value="M20_Acy1"/>
    <property type="match status" value="1"/>
</dbReference>
<feature type="binding site" evidence="3">
    <location>
        <position position="153"/>
    </location>
    <ligand>
        <name>Mn(2+)</name>
        <dbReference type="ChEBI" id="CHEBI:29035"/>
        <label>2</label>
    </ligand>
</feature>
<dbReference type="Proteomes" id="UP000535838">
    <property type="component" value="Unassembled WGS sequence"/>
</dbReference>
<dbReference type="RefSeq" id="WP_185120237.1">
    <property type="nucleotide sequence ID" value="NZ_JACJVQ010000008.1"/>
</dbReference>
<evidence type="ECO:0000256" key="1">
    <source>
        <dbReference type="ARBA" id="ARBA00006153"/>
    </source>
</evidence>
<dbReference type="Pfam" id="PF01546">
    <property type="entry name" value="Peptidase_M20"/>
    <property type="match status" value="1"/>
</dbReference>
<reference evidence="5 6" key="1">
    <citation type="submission" date="2020-08" db="EMBL/GenBank/DDBJ databases">
        <title>Cohnella phylogeny.</title>
        <authorList>
            <person name="Dunlap C."/>
        </authorList>
    </citation>
    <scope>NUCLEOTIDE SEQUENCE [LARGE SCALE GENOMIC DNA]</scope>
    <source>
        <strain evidence="5 6">DSM 25241</strain>
    </source>
</reference>
<proteinExistence type="inferred from homology"/>
<dbReference type="NCBIfam" id="TIGR01891">
    <property type="entry name" value="amidohydrolases"/>
    <property type="match status" value="1"/>
</dbReference>
<comment type="caution">
    <text evidence="5">The sequence shown here is derived from an EMBL/GenBank/DDBJ whole genome shotgun (WGS) entry which is preliminary data.</text>
</comment>
<keyword evidence="6" id="KW-1185">Reference proteome</keyword>
<evidence type="ECO:0000313" key="5">
    <source>
        <dbReference type="EMBL" id="MBB6635023.1"/>
    </source>
</evidence>
<dbReference type="SUPFAM" id="SSF53187">
    <property type="entry name" value="Zn-dependent exopeptidases"/>
    <property type="match status" value="1"/>
</dbReference>
<dbReference type="Pfam" id="PF07687">
    <property type="entry name" value="M20_dimer"/>
    <property type="match status" value="1"/>
</dbReference>
<dbReference type="Gene3D" id="3.30.70.360">
    <property type="match status" value="1"/>
</dbReference>
<evidence type="ECO:0000256" key="3">
    <source>
        <dbReference type="PIRSR" id="PIRSR005962-1"/>
    </source>
</evidence>
<dbReference type="SUPFAM" id="SSF55031">
    <property type="entry name" value="Bacterial exopeptidase dimerisation domain"/>
    <property type="match status" value="1"/>
</dbReference>
<organism evidence="5 6">
    <name type="scientific">Cohnella thailandensis</name>
    <dbReference type="NCBI Taxonomy" id="557557"/>
    <lineage>
        <taxon>Bacteria</taxon>
        <taxon>Bacillati</taxon>
        <taxon>Bacillota</taxon>
        <taxon>Bacilli</taxon>
        <taxon>Bacillales</taxon>
        <taxon>Paenibacillaceae</taxon>
        <taxon>Cohnella</taxon>
    </lineage>
</organism>
<dbReference type="GO" id="GO:0046872">
    <property type="term" value="F:metal ion binding"/>
    <property type="evidence" value="ECO:0007669"/>
    <property type="project" value="UniProtKB-KW"/>
</dbReference>
<comment type="cofactor">
    <cofactor evidence="3">
        <name>Mn(2+)</name>
        <dbReference type="ChEBI" id="CHEBI:29035"/>
    </cofactor>
    <text evidence="3">The Mn(2+) ion enhances activity.</text>
</comment>